<gene>
    <name evidence="3" type="ORF">J1784_18960</name>
</gene>
<proteinExistence type="predicted"/>
<organism evidence="3 4">
    <name type="scientific">Rahnella ecdela</name>
    <dbReference type="NCBI Taxonomy" id="2816250"/>
    <lineage>
        <taxon>Bacteria</taxon>
        <taxon>Pseudomonadati</taxon>
        <taxon>Pseudomonadota</taxon>
        <taxon>Gammaproteobacteria</taxon>
        <taxon>Enterobacterales</taxon>
        <taxon>Yersiniaceae</taxon>
        <taxon>Rahnella</taxon>
    </lineage>
</organism>
<feature type="chain" id="PRO_5047291320" evidence="1">
    <location>
        <begin position="25"/>
        <end position="178"/>
    </location>
</feature>
<keyword evidence="4" id="KW-1185">Reference proteome</keyword>
<reference evidence="3 4" key="1">
    <citation type="submission" date="2021-03" db="EMBL/GenBank/DDBJ databases">
        <title>Five novel Rahnella species.</title>
        <authorList>
            <person name="Brady C."/>
            <person name="Asselin J."/>
            <person name="Beer S."/>
            <person name="Bruberg M.B."/>
            <person name="Crampton B."/>
            <person name="Venter S."/>
            <person name="Arnold D."/>
            <person name="Denman S."/>
        </authorList>
    </citation>
    <scope>NUCLEOTIDE SEQUENCE [LARGE SCALE GENOMIC DNA]</scope>
    <source>
        <strain evidence="3 4">FRB 231</strain>
    </source>
</reference>
<evidence type="ECO:0000313" key="4">
    <source>
        <dbReference type="Proteomes" id="UP000739284"/>
    </source>
</evidence>
<name>A0ABS6LK62_9GAMM</name>
<protein>
    <submittedName>
        <fullName evidence="3">Fimbrial protein</fullName>
    </submittedName>
</protein>
<dbReference type="Proteomes" id="UP000739284">
    <property type="component" value="Unassembled WGS sequence"/>
</dbReference>
<dbReference type="Pfam" id="PF00419">
    <property type="entry name" value="Fimbrial"/>
    <property type="match status" value="1"/>
</dbReference>
<evidence type="ECO:0000259" key="2">
    <source>
        <dbReference type="Pfam" id="PF00419"/>
    </source>
</evidence>
<feature type="domain" description="Fimbrial-type adhesion" evidence="2">
    <location>
        <begin position="30"/>
        <end position="178"/>
    </location>
</feature>
<dbReference type="PANTHER" id="PTHR33420">
    <property type="entry name" value="FIMBRIAL SUBUNIT ELFA-RELATED"/>
    <property type="match status" value="1"/>
</dbReference>
<keyword evidence="1" id="KW-0732">Signal</keyword>
<sequence length="178" mass="18760">MKKLWLRKMAFIALISPVSGVVFADTYNLQMTGTILSRSCEVESSSQKQTVDIGQFAVTDFTSTGSASPAKSLEIKLKGCGTAATGTSLSFSGTRDAANPALLALTDTGDAGGMASGIGVEILNANQQPLELNSPTPATYPLEPGDNVLSFYLRYKSTQPVVTAGNATAVMYFDLQYQ</sequence>
<evidence type="ECO:0000313" key="3">
    <source>
        <dbReference type="EMBL" id="MBU9847082.1"/>
    </source>
</evidence>
<dbReference type="InterPro" id="IPR050263">
    <property type="entry name" value="Bact_Fimbrial_Adh_Pro"/>
</dbReference>
<evidence type="ECO:0000256" key="1">
    <source>
        <dbReference type="SAM" id="SignalP"/>
    </source>
</evidence>
<feature type="signal peptide" evidence="1">
    <location>
        <begin position="1"/>
        <end position="24"/>
    </location>
</feature>
<comment type="caution">
    <text evidence="3">The sequence shown here is derived from an EMBL/GenBank/DDBJ whole genome shotgun (WGS) entry which is preliminary data.</text>
</comment>
<dbReference type="PANTHER" id="PTHR33420:SF5">
    <property type="entry name" value="FIMBRIAL SUBUNIT"/>
    <property type="match status" value="1"/>
</dbReference>
<accession>A0ABS6LK62</accession>
<dbReference type="EMBL" id="JAFMOY010000131">
    <property type="protein sequence ID" value="MBU9847082.1"/>
    <property type="molecule type" value="Genomic_DNA"/>
</dbReference>
<dbReference type="InterPro" id="IPR000259">
    <property type="entry name" value="Adhesion_dom_fimbrial"/>
</dbReference>